<feature type="transmembrane region" description="Helical" evidence="9">
    <location>
        <begin position="12"/>
        <end position="29"/>
    </location>
</feature>
<organism evidence="10 11">
    <name type="scientific">Paenibacillus odorifer</name>
    <dbReference type="NCBI Taxonomy" id="189426"/>
    <lineage>
        <taxon>Bacteria</taxon>
        <taxon>Bacillati</taxon>
        <taxon>Bacillota</taxon>
        <taxon>Bacilli</taxon>
        <taxon>Bacillales</taxon>
        <taxon>Paenibacillaceae</taxon>
        <taxon>Paenibacillus</taxon>
    </lineage>
</organism>
<keyword evidence="8 9" id="KW-0472">Membrane</keyword>
<keyword evidence="2" id="KW-0813">Transport</keyword>
<keyword evidence="7 9" id="KW-1133">Transmembrane helix</keyword>
<feature type="transmembrane region" description="Helical" evidence="9">
    <location>
        <begin position="41"/>
        <end position="63"/>
    </location>
</feature>
<keyword evidence="6" id="KW-0769">Symport</keyword>
<sequence length="322" mass="34176">MKILERIQGISGGMMLLPMGIAAIMHTFYPRTLMVGNPSTAVFSNAGTMTIVGILLVFCGIQFKPQQLVTTLRRGGILVAVKLVLSVVFGIVVMKLFGLAGFGGISTLALVACITSCNPGMYLALMENYGDDTDISAFALLNLIGLPFIPVCILGFSSGNGIDARSIMATLIPFVVGFLLGMFDPAVRNFSKSGTSLMVPFLGFCLGANIDLKSALSSCGLGLILFLIFTLINNIPMLLVDRFCLKQDGHASAAICCVAGLSITVPQLMAEVDQAYLPYVESARAQIAFAVVASAIVTPVLVKKLKRSRGSVSENMLNKFEL</sequence>
<keyword evidence="5 9" id="KW-0812">Transmembrane</keyword>
<evidence type="ECO:0000256" key="7">
    <source>
        <dbReference type="ARBA" id="ARBA00022989"/>
    </source>
</evidence>
<feature type="transmembrane region" description="Helical" evidence="9">
    <location>
        <begin position="164"/>
        <end position="183"/>
    </location>
</feature>
<feature type="transmembrane region" description="Helical" evidence="9">
    <location>
        <begin position="75"/>
        <end position="97"/>
    </location>
</feature>
<protein>
    <submittedName>
        <fullName evidence="10">2-keto-3-deoxygluconate permease</fullName>
    </submittedName>
</protein>
<dbReference type="EMBL" id="MPVP01000031">
    <property type="protein sequence ID" value="OMD36024.1"/>
    <property type="molecule type" value="Genomic_DNA"/>
</dbReference>
<feature type="transmembrane region" description="Helical" evidence="9">
    <location>
        <begin position="137"/>
        <end position="158"/>
    </location>
</feature>
<accession>A0ABX3GSB1</accession>
<name>A0ABX3GSB1_9BACL</name>
<feature type="transmembrane region" description="Helical" evidence="9">
    <location>
        <begin position="190"/>
        <end position="209"/>
    </location>
</feature>
<proteinExistence type="inferred from homology"/>
<dbReference type="Proteomes" id="UP000187158">
    <property type="component" value="Unassembled WGS sequence"/>
</dbReference>
<feature type="transmembrane region" description="Helical" evidence="9">
    <location>
        <begin position="251"/>
        <end position="270"/>
    </location>
</feature>
<feature type="transmembrane region" description="Helical" evidence="9">
    <location>
        <begin position="103"/>
        <end position="125"/>
    </location>
</feature>
<dbReference type="Pfam" id="PF03812">
    <property type="entry name" value="KdgT"/>
    <property type="match status" value="1"/>
</dbReference>
<keyword evidence="11" id="KW-1185">Reference proteome</keyword>
<reference evidence="10 11" key="1">
    <citation type="submission" date="2016-11" db="EMBL/GenBank/DDBJ databases">
        <title>Paenibacillus species isolates.</title>
        <authorList>
            <person name="Beno S.M."/>
        </authorList>
    </citation>
    <scope>NUCLEOTIDE SEQUENCE [LARGE SCALE GENOMIC DNA]</scope>
    <source>
        <strain evidence="10 11">FSL H7-0433</strain>
    </source>
</reference>
<evidence type="ECO:0000256" key="8">
    <source>
        <dbReference type="ARBA" id="ARBA00023136"/>
    </source>
</evidence>
<evidence type="ECO:0000256" key="4">
    <source>
        <dbReference type="ARBA" id="ARBA00022597"/>
    </source>
</evidence>
<comment type="similarity">
    <text evidence="1">Belongs to the KdgT transporter family.</text>
</comment>
<keyword evidence="4" id="KW-0762">Sugar transport</keyword>
<evidence type="ECO:0000313" key="11">
    <source>
        <dbReference type="Proteomes" id="UP000187158"/>
    </source>
</evidence>
<dbReference type="InterPro" id="IPR004684">
    <property type="entry name" value="2keto-3dGluconate_permease"/>
</dbReference>
<keyword evidence="3" id="KW-1003">Cell membrane</keyword>
<evidence type="ECO:0000256" key="6">
    <source>
        <dbReference type="ARBA" id="ARBA00022847"/>
    </source>
</evidence>
<comment type="caution">
    <text evidence="10">The sequence shown here is derived from an EMBL/GenBank/DDBJ whole genome shotgun (WGS) entry which is preliminary data.</text>
</comment>
<evidence type="ECO:0000256" key="9">
    <source>
        <dbReference type="SAM" id="Phobius"/>
    </source>
</evidence>
<evidence type="ECO:0000256" key="3">
    <source>
        <dbReference type="ARBA" id="ARBA00022475"/>
    </source>
</evidence>
<feature type="transmembrane region" description="Helical" evidence="9">
    <location>
        <begin position="282"/>
        <end position="302"/>
    </location>
</feature>
<gene>
    <name evidence="10" type="ORF">BSO21_07875</name>
</gene>
<evidence type="ECO:0000256" key="5">
    <source>
        <dbReference type="ARBA" id="ARBA00022692"/>
    </source>
</evidence>
<evidence type="ECO:0000256" key="1">
    <source>
        <dbReference type="ARBA" id="ARBA00006430"/>
    </source>
</evidence>
<feature type="transmembrane region" description="Helical" evidence="9">
    <location>
        <begin position="215"/>
        <end position="239"/>
    </location>
</feature>
<evidence type="ECO:0000256" key="2">
    <source>
        <dbReference type="ARBA" id="ARBA00022448"/>
    </source>
</evidence>
<evidence type="ECO:0000313" key="10">
    <source>
        <dbReference type="EMBL" id="OMD36024.1"/>
    </source>
</evidence>
<dbReference type="RefSeq" id="WP_076125321.1">
    <property type="nucleotide sequence ID" value="NZ_MPTH01000004.1"/>
</dbReference>